<reference evidence="13 14" key="1">
    <citation type="journal article" date="2019" name="Nat. Plants">
        <title>Stout camphor tree genome fills gaps in understanding of flowering plant genome evolution.</title>
        <authorList>
            <person name="Chaw S.M."/>
            <person name="Liu Y.C."/>
            <person name="Wu Y.W."/>
            <person name="Wang H.Y."/>
            <person name="Lin C.I."/>
            <person name="Wu C.S."/>
            <person name="Ke H.M."/>
            <person name="Chang L.Y."/>
            <person name="Hsu C.Y."/>
            <person name="Yang H.T."/>
            <person name="Sudianto E."/>
            <person name="Hsu M.H."/>
            <person name="Wu K.P."/>
            <person name="Wang L.N."/>
            <person name="Leebens-Mack J.H."/>
            <person name="Tsai I.J."/>
        </authorList>
    </citation>
    <scope>NUCLEOTIDE SEQUENCE [LARGE SCALE GENOMIC DNA]</scope>
    <source>
        <strain evidence="14">cv. Chaw 1501</strain>
        <tissue evidence="13">Young leaves</tissue>
    </source>
</reference>
<evidence type="ECO:0000256" key="8">
    <source>
        <dbReference type="ARBA" id="ARBA00023002"/>
    </source>
</evidence>
<evidence type="ECO:0000313" key="13">
    <source>
        <dbReference type="EMBL" id="RWR81807.1"/>
    </source>
</evidence>
<dbReference type="InterPro" id="IPR008259">
    <property type="entry name" value="FMN_hydac_DH_AS"/>
</dbReference>
<dbReference type="EMBL" id="QPKB01000004">
    <property type="protein sequence ID" value="RWR81807.1"/>
    <property type="molecule type" value="Genomic_DNA"/>
</dbReference>
<comment type="subcellular location">
    <subcellularLocation>
        <location evidence="2">Peroxisome</location>
    </subcellularLocation>
</comment>
<dbReference type="OrthoDB" id="25826at2759"/>
<dbReference type="Gene3D" id="3.20.20.70">
    <property type="entry name" value="Aldolase class I"/>
    <property type="match status" value="3"/>
</dbReference>
<gene>
    <name evidence="13" type="ORF">CKAN_01050400</name>
</gene>
<dbReference type="PANTHER" id="PTHR10578:SF107">
    <property type="entry name" value="2-HYDROXYACID OXIDASE 1"/>
    <property type="match status" value="1"/>
</dbReference>
<evidence type="ECO:0000256" key="1">
    <source>
        <dbReference type="ARBA" id="ARBA00001917"/>
    </source>
</evidence>
<name>A0A3S3N6L6_9MAGN</name>
<evidence type="ECO:0000313" key="14">
    <source>
        <dbReference type="Proteomes" id="UP000283530"/>
    </source>
</evidence>
<dbReference type="CDD" id="cd02809">
    <property type="entry name" value="alpha_hydroxyacid_oxid_FMN"/>
    <property type="match status" value="2"/>
</dbReference>
<keyword evidence="9" id="KW-0576">Peroxisome</keyword>
<dbReference type="InterPro" id="IPR013785">
    <property type="entry name" value="Aldolase_TIM"/>
</dbReference>
<keyword evidence="6" id="KW-0285">Flavoprotein</keyword>
<dbReference type="STRING" id="337451.A0A3S3N6L6"/>
<evidence type="ECO:0000256" key="9">
    <source>
        <dbReference type="ARBA" id="ARBA00023140"/>
    </source>
</evidence>
<comment type="catalytic activity">
    <reaction evidence="11">
        <text>glycolate + O2 = glyoxylate + H2O2</text>
        <dbReference type="Rhea" id="RHEA:25311"/>
        <dbReference type="ChEBI" id="CHEBI:15379"/>
        <dbReference type="ChEBI" id="CHEBI:16240"/>
        <dbReference type="ChEBI" id="CHEBI:29805"/>
        <dbReference type="ChEBI" id="CHEBI:36655"/>
        <dbReference type="EC" id="1.1.3.15"/>
    </reaction>
    <physiologicalReaction direction="left-to-right" evidence="11">
        <dbReference type="Rhea" id="RHEA:25312"/>
    </physiologicalReaction>
</comment>
<sequence>MEITNVMEYEAIAKEKLPKMVYDYYASGAEDQWTLQENRNAFSRILFRPRILIDVTNIDMTATVLGFKISMPIMIAPTAMQKMAHPEGEYATARAASAAVILLSDLVCASPYLCIHTRRCLRGLPPVLKRLPPPDLAFGFFNSMSTRIEMWLYSLFEEQKGLVSRQLPSQLILPVWAAGEADIKNRFTLPPHLTLKNFEGLDLGKMDKTNDSGLASYAASQVDQSLSWKDVKWLQTITHMPILVKGVMTAEDTRIAIQAGAAGIIVSNHGARQLDYVPATISCLEEVVKAAQGQVPVFLDGGVRRGTDVFKALALGASGIFESMQQQELHQQLVQSCDTFKRLGLCLTLFVHTYQTLSSWTTSSVEEVASTGPGIRFFQLYVYKDRNVVVQLVRRAERAGFKAIALTVDTPRLGRREADIKNRFTLPPHLTLKNFEGLDLGKMDKTNDSGLASYAASQVDQSLSWKDVKWLQTITHMPILVKGVMTAEDTRIAIQAGAAGIIVSNHGARQLDYVPATISCLEEVVKAAQGQVPVFLDGGVRRGTDVFKALALGASGIFIGRPVLFSLAAEGEAGVRKVLKMLRDEFELTMALSGCTNLKEITRNHIVTEADMRHPVARL</sequence>
<dbReference type="GO" id="GO:0010181">
    <property type="term" value="F:FMN binding"/>
    <property type="evidence" value="ECO:0007669"/>
    <property type="project" value="InterPro"/>
</dbReference>
<keyword evidence="5" id="KW-0323">Glycolate pathway</keyword>
<keyword evidence="14" id="KW-1185">Reference proteome</keyword>
<evidence type="ECO:0000256" key="10">
    <source>
        <dbReference type="ARBA" id="ARBA00024042"/>
    </source>
</evidence>
<evidence type="ECO:0000256" key="3">
    <source>
        <dbReference type="ARBA" id="ARBA00004923"/>
    </source>
</evidence>
<feature type="domain" description="FMN hydroxy acid dehydrogenase" evidence="12">
    <location>
        <begin position="1"/>
        <end position="611"/>
    </location>
</feature>
<proteinExistence type="inferred from homology"/>
<keyword evidence="8" id="KW-0560">Oxidoreductase</keyword>
<dbReference type="EC" id="1.1.3.15" evidence="4"/>
<dbReference type="PROSITE" id="PS51349">
    <property type="entry name" value="FMN_HYDROXY_ACID_DH_2"/>
    <property type="match status" value="1"/>
</dbReference>
<evidence type="ECO:0000256" key="11">
    <source>
        <dbReference type="ARBA" id="ARBA00036241"/>
    </source>
</evidence>
<dbReference type="PROSITE" id="PS00557">
    <property type="entry name" value="FMN_HYDROXY_ACID_DH_1"/>
    <property type="match status" value="2"/>
</dbReference>
<comment type="cofactor">
    <cofactor evidence="1">
        <name>FMN</name>
        <dbReference type="ChEBI" id="CHEBI:58210"/>
    </cofactor>
</comment>
<dbReference type="SUPFAM" id="SSF51395">
    <property type="entry name" value="FMN-linked oxidoreductases"/>
    <property type="match status" value="2"/>
</dbReference>
<evidence type="ECO:0000256" key="2">
    <source>
        <dbReference type="ARBA" id="ARBA00004275"/>
    </source>
</evidence>
<comment type="caution">
    <text evidence="13">The sequence shown here is derived from an EMBL/GenBank/DDBJ whole genome shotgun (WGS) entry which is preliminary data.</text>
</comment>
<dbReference type="GO" id="GO:0005777">
    <property type="term" value="C:peroxisome"/>
    <property type="evidence" value="ECO:0007669"/>
    <property type="project" value="UniProtKB-SubCell"/>
</dbReference>
<organism evidence="13 14">
    <name type="scientific">Cinnamomum micranthum f. kanehirae</name>
    <dbReference type="NCBI Taxonomy" id="337451"/>
    <lineage>
        <taxon>Eukaryota</taxon>
        <taxon>Viridiplantae</taxon>
        <taxon>Streptophyta</taxon>
        <taxon>Embryophyta</taxon>
        <taxon>Tracheophyta</taxon>
        <taxon>Spermatophyta</taxon>
        <taxon>Magnoliopsida</taxon>
        <taxon>Magnoliidae</taxon>
        <taxon>Laurales</taxon>
        <taxon>Lauraceae</taxon>
        <taxon>Cinnamomum</taxon>
    </lineage>
</organism>
<evidence type="ECO:0000256" key="7">
    <source>
        <dbReference type="ARBA" id="ARBA00022643"/>
    </source>
</evidence>
<evidence type="ECO:0000256" key="5">
    <source>
        <dbReference type="ARBA" id="ARBA00022594"/>
    </source>
</evidence>
<comment type="similarity">
    <text evidence="10">Belongs to the FMN-dependent alpha-hydroxy acid dehydrogenase family.</text>
</comment>
<dbReference type="AlphaFoldDB" id="A0A3S3N6L6"/>
<dbReference type="PANTHER" id="PTHR10578">
    <property type="entry name" value="S -2-HYDROXY-ACID OXIDASE-RELATED"/>
    <property type="match status" value="1"/>
</dbReference>
<dbReference type="Pfam" id="PF01070">
    <property type="entry name" value="FMN_dh"/>
    <property type="match status" value="3"/>
</dbReference>
<evidence type="ECO:0000256" key="6">
    <source>
        <dbReference type="ARBA" id="ARBA00022630"/>
    </source>
</evidence>
<dbReference type="InterPro" id="IPR000262">
    <property type="entry name" value="FMN-dep_DH"/>
</dbReference>
<dbReference type="InterPro" id="IPR037396">
    <property type="entry name" value="FMN_HAD"/>
</dbReference>
<dbReference type="GO" id="GO:0009854">
    <property type="term" value="P:oxidative photosynthetic carbon pathway"/>
    <property type="evidence" value="ECO:0007669"/>
    <property type="project" value="UniProtKB-KW"/>
</dbReference>
<dbReference type="GO" id="GO:0003973">
    <property type="term" value="F:(S)-2-hydroxy-acid oxidase activity"/>
    <property type="evidence" value="ECO:0007669"/>
    <property type="project" value="UniProtKB-EC"/>
</dbReference>
<dbReference type="FunFam" id="3.20.20.70:FF:000056">
    <property type="entry name" value="hydroxyacid oxidase 2"/>
    <property type="match status" value="1"/>
</dbReference>
<dbReference type="Proteomes" id="UP000283530">
    <property type="component" value="Unassembled WGS sequence"/>
</dbReference>
<protein>
    <recommendedName>
        <fullName evidence="4">(S)-2-hydroxy-acid oxidase</fullName>
        <ecNumber evidence="4">1.1.3.15</ecNumber>
    </recommendedName>
</protein>
<comment type="pathway">
    <text evidence="3">Photosynthesis; photorespiration; glycine from 2-phosphoglycolate: step 2/3.</text>
</comment>
<keyword evidence="7" id="KW-0288">FMN</keyword>
<dbReference type="InterPro" id="IPR012133">
    <property type="entry name" value="Alpha-hydoxy_acid_DH_FMN"/>
</dbReference>
<evidence type="ECO:0000256" key="4">
    <source>
        <dbReference type="ARBA" id="ARBA00013087"/>
    </source>
</evidence>
<evidence type="ECO:0000259" key="12">
    <source>
        <dbReference type="PROSITE" id="PS51349"/>
    </source>
</evidence>
<accession>A0A3S3N6L6</accession>